<dbReference type="Proteomes" id="UP000028411">
    <property type="component" value="Unassembled WGS sequence"/>
</dbReference>
<dbReference type="OrthoDB" id="9803333at2"/>
<dbReference type="AlphaFoldDB" id="A0A081RDD5"/>
<dbReference type="CDD" id="cd05233">
    <property type="entry name" value="SDR_c"/>
    <property type="match status" value="1"/>
</dbReference>
<dbReference type="Gene3D" id="3.40.50.720">
    <property type="entry name" value="NAD(P)-binding Rossmann-like Domain"/>
    <property type="match status" value="1"/>
</dbReference>
<dbReference type="EMBL" id="JFHR01000026">
    <property type="protein sequence ID" value="KEQ53208.1"/>
    <property type="molecule type" value="Genomic_DNA"/>
</dbReference>
<dbReference type="PATRIC" id="fig|46429.4.peg.2470"/>
<accession>A0A081RDD5</accession>
<dbReference type="PANTHER" id="PTHR43669">
    <property type="entry name" value="5-KETO-D-GLUCONATE 5-REDUCTASE"/>
    <property type="match status" value="1"/>
</dbReference>
<dbReference type="eggNOG" id="COG1028">
    <property type="taxonomic scope" value="Bacteria"/>
</dbReference>
<sequence length="300" mass="30983">MSGFLDERANLAGKVAAVVGGGGGIGAGISLALANAGVELAICDIDMAALAETEAAIASTGGKVVAMTADATEEGALDAFYDMVERACPRLDIVVNVAGGTKRQLLAEASRADIARDIHRNYGYVVQSVQRAVPLIRRSGDGGSIINFTTIEAHRGAASFSVYAGAKAATTNFTRSMAVELGKDKIRVSCIAPDTTMSRGNMDAMPPSFAEGFARLPAHVQGKGLEIYIPRGEQPPVDALADAVLFLGSDLSTFISGMTLHVDGGTMAAAGMLDWPFGDGFVPTPLAGTLARLYRDGDDA</sequence>
<dbReference type="InterPro" id="IPR002347">
    <property type="entry name" value="SDR_fam"/>
</dbReference>
<proteinExistence type="inferred from homology"/>
<dbReference type="RefSeq" id="WP_037452097.1">
    <property type="nucleotide sequence ID" value="NZ_JFHR01000026.1"/>
</dbReference>
<evidence type="ECO:0000313" key="3">
    <source>
        <dbReference type="EMBL" id="KEQ53208.1"/>
    </source>
</evidence>
<keyword evidence="2" id="KW-0560">Oxidoreductase</keyword>
<comment type="similarity">
    <text evidence="1">Belongs to the short-chain dehydrogenases/reductases (SDR) family.</text>
</comment>
<evidence type="ECO:0000256" key="2">
    <source>
        <dbReference type="ARBA" id="ARBA00023002"/>
    </source>
</evidence>
<dbReference type="PRINTS" id="PR00081">
    <property type="entry name" value="GDHRDH"/>
</dbReference>
<evidence type="ECO:0000256" key="1">
    <source>
        <dbReference type="ARBA" id="ARBA00006484"/>
    </source>
</evidence>
<protein>
    <submittedName>
        <fullName evidence="3">Short-chain dehydrogenase/reductase SDR</fullName>
    </submittedName>
</protein>
<dbReference type="InterPro" id="IPR036291">
    <property type="entry name" value="NAD(P)-bd_dom_sf"/>
</dbReference>
<dbReference type="PANTHER" id="PTHR43669:SF3">
    <property type="entry name" value="ALCOHOL DEHYDROGENASE, PUTATIVE (AFU_ORTHOLOGUE AFUA_3G03445)-RELATED"/>
    <property type="match status" value="1"/>
</dbReference>
<evidence type="ECO:0000313" key="4">
    <source>
        <dbReference type="Proteomes" id="UP000028411"/>
    </source>
</evidence>
<dbReference type="PRINTS" id="PR00080">
    <property type="entry name" value="SDRFAMILY"/>
</dbReference>
<comment type="caution">
    <text evidence="3">The sequence shown here is derived from an EMBL/GenBank/DDBJ whole genome shotgun (WGS) entry which is preliminary data.</text>
</comment>
<dbReference type="SUPFAM" id="SSF51735">
    <property type="entry name" value="NAD(P)-binding Rossmann-fold domains"/>
    <property type="match status" value="1"/>
</dbReference>
<dbReference type="GO" id="GO:0016491">
    <property type="term" value="F:oxidoreductase activity"/>
    <property type="evidence" value="ECO:0007669"/>
    <property type="project" value="UniProtKB-KW"/>
</dbReference>
<name>A0A081RDD5_SPHCR</name>
<reference evidence="3 4" key="1">
    <citation type="submission" date="2014-02" db="EMBL/GenBank/DDBJ databases">
        <title>Whole genome sequence of Sphingobium chlorophenolicum NBRC 16172.</title>
        <authorList>
            <person name="Gan H.M."/>
            <person name="Gan H.Y."/>
            <person name="Chew T.H."/>
            <person name="Savka M.A."/>
        </authorList>
    </citation>
    <scope>NUCLEOTIDE SEQUENCE [LARGE SCALE GENOMIC DNA]</scope>
    <source>
        <strain evidence="3 4">NBRC 16172</strain>
    </source>
</reference>
<gene>
    <name evidence="3" type="ORF">BV95_02492</name>
</gene>
<dbReference type="Pfam" id="PF13561">
    <property type="entry name" value="adh_short_C2"/>
    <property type="match status" value="1"/>
</dbReference>
<organism evidence="3 4">
    <name type="scientific">Sphingobium chlorophenolicum</name>
    <dbReference type="NCBI Taxonomy" id="46429"/>
    <lineage>
        <taxon>Bacteria</taxon>
        <taxon>Pseudomonadati</taxon>
        <taxon>Pseudomonadota</taxon>
        <taxon>Alphaproteobacteria</taxon>
        <taxon>Sphingomonadales</taxon>
        <taxon>Sphingomonadaceae</taxon>
        <taxon>Sphingobium</taxon>
    </lineage>
</organism>